<comment type="caution">
    <text evidence="4">The sequence shown here is derived from an EMBL/GenBank/DDBJ whole genome shotgun (WGS) entry which is preliminary data.</text>
</comment>
<feature type="compositionally biased region" description="Low complexity" evidence="1">
    <location>
        <begin position="278"/>
        <end position="296"/>
    </location>
</feature>
<feature type="compositionally biased region" description="Acidic residues" evidence="1">
    <location>
        <begin position="388"/>
        <end position="400"/>
    </location>
</feature>
<gene>
    <name evidence="4" type="ORF">V5O48_001555</name>
</gene>
<feature type="compositionally biased region" description="Polar residues" evidence="1">
    <location>
        <begin position="375"/>
        <end position="384"/>
    </location>
</feature>
<name>A0ABR3FYA6_9AGAR</name>
<reference evidence="4 5" key="1">
    <citation type="submission" date="2024-02" db="EMBL/GenBank/DDBJ databases">
        <title>A draft genome for the cacao thread blight pathogen Marasmius crinis-equi.</title>
        <authorList>
            <person name="Cohen S.P."/>
            <person name="Baruah I.K."/>
            <person name="Amoako-Attah I."/>
            <person name="Bukari Y."/>
            <person name="Meinhardt L.W."/>
            <person name="Bailey B.A."/>
        </authorList>
    </citation>
    <scope>NUCLEOTIDE SEQUENCE [LARGE SCALE GENOMIC DNA]</scope>
    <source>
        <strain evidence="4 5">GH-76</strain>
    </source>
</reference>
<keyword evidence="5" id="KW-1185">Reference proteome</keyword>
<feature type="region of interest" description="Disordered" evidence="1">
    <location>
        <begin position="206"/>
        <end position="302"/>
    </location>
</feature>
<evidence type="ECO:0000313" key="5">
    <source>
        <dbReference type="Proteomes" id="UP001465976"/>
    </source>
</evidence>
<feature type="compositionally biased region" description="Low complexity" evidence="1">
    <location>
        <begin position="208"/>
        <end position="252"/>
    </location>
</feature>
<dbReference type="Proteomes" id="UP001465976">
    <property type="component" value="Unassembled WGS sequence"/>
</dbReference>
<protein>
    <submittedName>
        <fullName evidence="4">Uncharacterized protein</fullName>
    </submittedName>
</protein>
<keyword evidence="2" id="KW-1133">Transmembrane helix</keyword>
<evidence type="ECO:0000256" key="2">
    <source>
        <dbReference type="SAM" id="Phobius"/>
    </source>
</evidence>
<keyword evidence="2" id="KW-0812">Transmembrane</keyword>
<dbReference type="EMBL" id="JBAHYK010000030">
    <property type="protein sequence ID" value="KAL0580485.1"/>
    <property type="molecule type" value="Genomic_DNA"/>
</dbReference>
<keyword evidence="2" id="KW-0472">Membrane</keyword>
<evidence type="ECO:0000313" key="4">
    <source>
        <dbReference type="EMBL" id="KAL0580485.1"/>
    </source>
</evidence>
<proteinExistence type="predicted"/>
<feature type="region of interest" description="Disordered" evidence="1">
    <location>
        <begin position="374"/>
        <end position="410"/>
    </location>
</feature>
<sequence length="410" mass="44035">MSSSRIIRLLAVGIVILSHYLYLVEGVPQMVFVDDEQGDSLTGAPVSFLPSEAGFSKGPSCHGCSESWCQGCSLQPDPSKAHGGTWSVSTHSKGDATAKYLTFDFVGTEVTVYCILPNLPSSSNIISQYWLDFRIDDILPPSSPAVYNHASDGSGTYMYNASVFHQAGLTNEKHTMMVRMMPVPDIDAVMLFDYATYVFDDGKPAPPTTSTSVKTPSSITKPTSIPSTSINSSTASTTGNNTTTTASNTTAIVQNSSTTSLLEPTNGNTTARTPNFPPTFTSPIATSPATTTTQQQDIATSEDRQKRLAVILGSVFGGLIVIAIVGAIIVYRSHHRIRTSSGRDNSVPRSPFIRPFTSTFPSIPKSREKAFFVSNPGSESMTHLTDSDPVETDVTEEESPPDYSQRGFPL</sequence>
<feature type="chain" id="PRO_5045674610" evidence="3">
    <location>
        <begin position="27"/>
        <end position="410"/>
    </location>
</feature>
<accession>A0ABR3FYA6</accession>
<evidence type="ECO:0000256" key="3">
    <source>
        <dbReference type="SAM" id="SignalP"/>
    </source>
</evidence>
<keyword evidence="3" id="KW-0732">Signal</keyword>
<organism evidence="4 5">
    <name type="scientific">Marasmius crinis-equi</name>
    <dbReference type="NCBI Taxonomy" id="585013"/>
    <lineage>
        <taxon>Eukaryota</taxon>
        <taxon>Fungi</taxon>
        <taxon>Dikarya</taxon>
        <taxon>Basidiomycota</taxon>
        <taxon>Agaricomycotina</taxon>
        <taxon>Agaricomycetes</taxon>
        <taxon>Agaricomycetidae</taxon>
        <taxon>Agaricales</taxon>
        <taxon>Marasmiineae</taxon>
        <taxon>Marasmiaceae</taxon>
        <taxon>Marasmius</taxon>
    </lineage>
</organism>
<feature type="transmembrane region" description="Helical" evidence="2">
    <location>
        <begin position="308"/>
        <end position="331"/>
    </location>
</feature>
<evidence type="ECO:0000256" key="1">
    <source>
        <dbReference type="SAM" id="MobiDB-lite"/>
    </source>
</evidence>
<feature type="compositionally biased region" description="Polar residues" evidence="1">
    <location>
        <begin position="253"/>
        <end position="273"/>
    </location>
</feature>
<feature type="signal peptide" evidence="3">
    <location>
        <begin position="1"/>
        <end position="26"/>
    </location>
</feature>